<gene>
    <name evidence="2" type="ORF">ACG00X_23280</name>
</gene>
<evidence type="ECO:0000313" key="2">
    <source>
        <dbReference type="EMBL" id="MFG6459760.1"/>
    </source>
</evidence>
<protein>
    <recommendedName>
        <fullName evidence="1">Siroheme decarboxylase NirL-like HTH domain-containing protein</fullName>
    </recommendedName>
</protein>
<dbReference type="EMBL" id="JBIGIA010000030">
    <property type="protein sequence ID" value="MFG6459760.1"/>
    <property type="molecule type" value="Genomic_DNA"/>
</dbReference>
<accession>A0ABW7GCR9</accession>
<evidence type="ECO:0000313" key="3">
    <source>
        <dbReference type="Proteomes" id="UP001606305"/>
    </source>
</evidence>
<evidence type="ECO:0000259" key="1">
    <source>
        <dbReference type="Pfam" id="PF22451"/>
    </source>
</evidence>
<reference evidence="2 3" key="1">
    <citation type="submission" date="2024-09" db="EMBL/GenBank/DDBJ databases">
        <title>Novel species of the genus Pelomonas and Roseateles isolated from streams.</title>
        <authorList>
            <person name="Lu H."/>
        </authorList>
    </citation>
    <scope>NUCLEOTIDE SEQUENCE [LARGE SCALE GENOMIC DNA]</scope>
    <source>
        <strain evidence="2 3">BYS96W</strain>
    </source>
</reference>
<comment type="caution">
    <text evidence="2">The sequence shown here is derived from an EMBL/GenBank/DDBJ whole genome shotgun (WGS) entry which is preliminary data.</text>
</comment>
<keyword evidence="3" id="KW-1185">Reference proteome</keyword>
<dbReference type="InterPro" id="IPR053953">
    <property type="entry name" value="NirdL-like_HTH"/>
</dbReference>
<organism evidence="2 3">
    <name type="scientific">Pelomonas nitida</name>
    <dbReference type="NCBI Taxonomy" id="3299027"/>
    <lineage>
        <taxon>Bacteria</taxon>
        <taxon>Pseudomonadati</taxon>
        <taxon>Pseudomonadota</taxon>
        <taxon>Betaproteobacteria</taxon>
        <taxon>Burkholderiales</taxon>
        <taxon>Sphaerotilaceae</taxon>
        <taxon>Roseateles</taxon>
    </lineage>
</organism>
<dbReference type="Pfam" id="PF22451">
    <property type="entry name" value="NirdL-like_HTH"/>
    <property type="match status" value="2"/>
</dbReference>
<dbReference type="RefSeq" id="WP_394492097.1">
    <property type="nucleotide sequence ID" value="NZ_JBIGIA010000030.1"/>
</dbReference>
<feature type="domain" description="Siroheme decarboxylase NirL-like HTH" evidence="1">
    <location>
        <begin position="20"/>
        <end position="61"/>
    </location>
</feature>
<name>A0ABW7GCR9_9BURK</name>
<proteinExistence type="predicted"/>
<feature type="domain" description="Siroheme decarboxylase NirL-like HTH" evidence="1">
    <location>
        <begin position="160"/>
        <end position="198"/>
    </location>
</feature>
<dbReference type="Gene3D" id="1.10.10.2890">
    <property type="match status" value="2"/>
</dbReference>
<dbReference type="Proteomes" id="UP001606305">
    <property type="component" value="Unassembled WGS sequence"/>
</dbReference>
<sequence length="302" mass="33295">MSHPASATAPSCCAGLRQTLIHGWQQDFPLHPSPFRLMAARSGATPRELIAVCRELQQRGALLPVRVRWGPMLRREHWRLAFDAPAGFTRALAALPGCYRIEHAPASNPSTWAEIEVLEEAALQRQLERLPQPPVARLRLRVLPADATLCCDHPQLAASVEQGLPLSAKPFADCGKQLGCSEHRVLAHLGAWRRSGQIDGLVLKPPPPPVAQAGLLALWEGLQPDTALRDWLHAQHDVDRVVQGAGTADWPWRLSVVLRTTTQLEAQPWRERLAETALAPAPDHCLPLRIEQPRDQGLLFSG</sequence>